<dbReference type="STRING" id="1120995.SAMN02745245_00259"/>
<evidence type="ECO:0000313" key="4">
    <source>
        <dbReference type="EMBL" id="SHG99132.1"/>
    </source>
</evidence>
<feature type="transmembrane region" description="Helical" evidence="3">
    <location>
        <begin position="113"/>
        <end position="134"/>
    </location>
</feature>
<name>A0A1M5PBM7_9FIRM</name>
<keyword evidence="2 3" id="KW-0472">Membrane</keyword>
<dbReference type="GO" id="GO:0015225">
    <property type="term" value="F:biotin transmembrane transporter activity"/>
    <property type="evidence" value="ECO:0007669"/>
    <property type="project" value="UniProtKB-UniRule"/>
</dbReference>
<keyword evidence="2" id="KW-1003">Cell membrane</keyword>
<sequence>MKKKLSVHDLCYIGVFTAIISVVSQLSIPMPYGVPMTLQTFIIPLAGIVLGPKNGTIASLIYILLGAIGIPVFAGYNGGLGSIFGPTGGFIISFPLMALLAGIGAKNSKHSELIIGLILGTIINFAFGAIFYSFVTANSLYMAFIACVLPFIPTAIIKIILIDVLGLKIKSSVLKGNLYV</sequence>
<dbReference type="Pfam" id="PF02632">
    <property type="entry name" value="BioY"/>
    <property type="match status" value="1"/>
</dbReference>
<reference evidence="4 5" key="1">
    <citation type="submission" date="2016-11" db="EMBL/GenBank/DDBJ databases">
        <authorList>
            <person name="Jaros S."/>
            <person name="Januszkiewicz K."/>
            <person name="Wedrychowicz H."/>
        </authorList>
    </citation>
    <scope>NUCLEOTIDE SEQUENCE [LARGE SCALE GENOMIC DNA]</scope>
    <source>
        <strain evidence="4 5">DSM 21120</strain>
    </source>
</reference>
<protein>
    <recommendedName>
        <fullName evidence="2">Biotin transporter</fullName>
    </recommendedName>
</protein>
<feature type="transmembrane region" description="Helical" evidence="3">
    <location>
        <begin position="57"/>
        <end position="76"/>
    </location>
</feature>
<keyword evidence="2" id="KW-0813">Transport</keyword>
<dbReference type="RefSeq" id="WP_073183011.1">
    <property type="nucleotide sequence ID" value="NZ_FQXI01000001.1"/>
</dbReference>
<evidence type="ECO:0000256" key="2">
    <source>
        <dbReference type="PIRNR" id="PIRNR016661"/>
    </source>
</evidence>
<comment type="subcellular location">
    <subcellularLocation>
        <location evidence="2">Cell membrane</location>
        <topology evidence="2">Multi-pass membrane protein</topology>
    </subcellularLocation>
</comment>
<dbReference type="GO" id="GO:0005886">
    <property type="term" value="C:plasma membrane"/>
    <property type="evidence" value="ECO:0007669"/>
    <property type="project" value="UniProtKB-SubCell"/>
</dbReference>
<proteinExistence type="inferred from homology"/>
<dbReference type="PANTHER" id="PTHR34295">
    <property type="entry name" value="BIOTIN TRANSPORTER BIOY"/>
    <property type="match status" value="1"/>
</dbReference>
<dbReference type="PIRSF" id="PIRSF016661">
    <property type="entry name" value="BioY"/>
    <property type="match status" value="1"/>
</dbReference>
<dbReference type="PANTHER" id="PTHR34295:SF1">
    <property type="entry name" value="BIOTIN TRANSPORTER BIOY"/>
    <property type="match status" value="1"/>
</dbReference>
<evidence type="ECO:0000256" key="1">
    <source>
        <dbReference type="ARBA" id="ARBA00010692"/>
    </source>
</evidence>
<dbReference type="EMBL" id="FQXI01000001">
    <property type="protein sequence ID" value="SHG99132.1"/>
    <property type="molecule type" value="Genomic_DNA"/>
</dbReference>
<evidence type="ECO:0000313" key="5">
    <source>
        <dbReference type="Proteomes" id="UP000184032"/>
    </source>
</evidence>
<gene>
    <name evidence="4" type="ORF">SAMN02745245_00259</name>
</gene>
<evidence type="ECO:0000256" key="3">
    <source>
        <dbReference type="SAM" id="Phobius"/>
    </source>
</evidence>
<dbReference type="Proteomes" id="UP000184032">
    <property type="component" value="Unassembled WGS sequence"/>
</dbReference>
<dbReference type="AlphaFoldDB" id="A0A1M5PBM7"/>
<feature type="transmembrane region" description="Helical" evidence="3">
    <location>
        <begin position="140"/>
        <end position="161"/>
    </location>
</feature>
<feature type="transmembrane region" description="Helical" evidence="3">
    <location>
        <begin position="82"/>
        <end position="101"/>
    </location>
</feature>
<dbReference type="OrthoDB" id="9803495at2"/>
<dbReference type="Gene3D" id="1.10.1760.20">
    <property type="match status" value="1"/>
</dbReference>
<keyword evidence="3" id="KW-1133">Transmembrane helix</keyword>
<accession>A0A1M5PBM7</accession>
<keyword evidence="3" id="KW-0812">Transmembrane</keyword>
<feature type="transmembrane region" description="Helical" evidence="3">
    <location>
        <begin position="7"/>
        <end position="26"/>
    </location>
</feature>
<dbReference type="InterPro" id="IPR003784">
    <property type="entry name" value="BioY"/>
</dbReference>
<keyword evidence="5" id="KW-1185">Reference proteome</keyword>
<comment type="similarity">
    <text evidence="1 2">Belongs to the BioY family.</text>
</comment>
<organism evidence="4 5">
    <name type="scientific">Anaerosphaera aminiphila DSM 21120</name>
    <dbReference type="NCBI Taxonomy" id="1120995"/>
    <lineage>
        <taxon>Bacteria</taxon>
        <taxon>Bacillati</taxon>
        <taxon>Bacillota</taxon>
        <taxon>Tissierellia</taxon>
        <taxon>Tissierellales</taxon>
        <taxon>Peptoniphilaceae</taxon>
        <taxon>Anaerosphaera</taxon>
    </lineage>
</organism>